<feature type="region of interest" description="Disordered" evidence="1">
    <location>
        <begin position="314"/>
        <end position="350"/>
    </location>
</feature>
<evidence type="ECO:0000313" key="3">
    <source>
        <dbReference type="EMBL" id="SHK60765.1"/>
    </source>
</evidence>
<gene>
    <name evidence="3" type="ORF">SAMN05192548_102939</name>
</gene>
<dbReference type="AlphaFoldDB" id="A0A1M6TUP6"/>
<dbReference type="STRING" id="169427.SAMN05192548_102939"/>
<keyword evidence="2" id="KW-0812">Transmembrane</keyword>
<reference evidence="3 4" key="1">
    <citation type="submission" date="2016-11" db="EMBL/GenBank/DDBJ databases">
        <authorList>
            <person name="Jaros S."/>
            <person name="Januszkiewicz K."/>
            <person name="Wedrychowicz H."/>
        </authorList>
    </citation>
    <scope>NUCLEOTIDE SEQUENCE [LARGE SCALE GENOMIC DNA]</scope>
    <source>
        <strain evidence="3 4">LMG 20594</strain>
    </source>
</reference>
<feature type="compositionally biased region" description="Low complexity" evidence="1">
    <location>
        <begin position="38"/>
        <end position="51"/>
    </location>
</feature>
<evidence type="ECO:0000313" key="4">
    <source>
        <dbReference type="Proteomes" id="UP000184395"/>
    </source>
</evidence>
<keyword evidence="2" id="KW-0472">Membrane</keyword>
<feature type="compositionally biased region" description="Low complexity" evidence="1">
    <location>
        <begin position="317"/>
        <end position="332"/>
    </location>
</feature>
<accession>A0A1M6TUP6</accession>
<evidence type="ECO:0000256" key="1">
    <source>
        <dbReference type="SAM" id="MobiDB-lite"/>
    </source>
</evidence>
<dbReference type="RefSeq" id="WP_227470928.1">
    <property type="nucleotide sequence ID" value="NZ_FRAB01000029.1"/>
</dbReference>
<keyword evidence="2" id="KW-1133">Transmembrane helix</keyword>
<name>A0A1M6TUP6_9BURK</name>
<dbReference type="Proteomes" id="UP000184395">
    <property type="component" value="Unassembled WGS sequence"/>
</dbReference>
<proteinExistence type="predicted"/>
<feature type="region of interest" description="Disordered" evidence="1">
    <location>
        <begin position="30"/>
        <end position="51"/>
    </location>
</feature>
<organism evidence="3 4">
    <name type="scientific">Paraburkholderia terricola</name>
    <dbReference type="NCBI Taxonomy" id="169427"/>
    <lineage>
        <taxon>Bacteria</taxon>
        <taxon>Pseudomonadati</taxon>
        <taxon>Pseudomonadota</taxon>
        <taxon>Betaproteobacteria</taxon>
        <taxon>Burkholderiales</taxon>
        <taxon>Burkholderiaceae</taxon>
        <taxon>Paraburkholderia</taxon>
    </lineage>
</organism>
<feature type="transmembrane region" description="Helical" evidence="2">
    <location>
        <begin position="112"/>
        <end position="132"/>
    </location>
</feature>
<protein>
    <recommendedName>
        <fullName evidence="5">Zinc ribbon domain-containing protein</fullName>
    </recommendedName>
</protein>
<evidence type="ECO:0008006" key="5">
    <source>
        <dbReference type="Google" id="ProtNLM"/>
    </source>
</evidence>
<evidence type="ECO:0000256" key="2">
    <source>
        <dbReference type="SAM" id="Phobius"/>
    </source>
</evidence>
<sequence length="350" mass="36115">MPCNRCGGALYRQVDYCPYCGAAHPLDTSPPKRTVIPGSRASATSGAARNSGFDPLAPGEVQLAAGAARVGAAASAEVALHAPIAVSPDTSIPSLAGALDSHGRAAHRIRGLLWAIAAIVGIGLAYVGYALFGDSHEARNGNNAQIAETDQDARTTTTTTGTIARYAPAQSTNQAAAVEPAKADDAMKATPAAPATPLAPEAVMQPAAPRFSDAGQAMRSARLAFDANDLSAAQAALGAAQTLRPENTDARNLAAELKPLTARRDIALQAAQLCAAQQSWTCARQHANEALTIDTGSETAKTILQRVIRETGWKPLSPAQAASPSPSPSQQARLPTRLPKGGAHSREKRF</sequence>
<dbReference type="EMBL" id="FRAB01000029">
    <property type="protein sequence ID" value="SHK60765.1"/>
    <property type="molecule type" value="Genomic_DNA"/>
</dbReference>